<keyword evidence="4" id="KW-0804">Transcription</keyword>
<dbReference type="InterPro" id="IPR000551">
    <property type="entry name" value="MerR-type_HTH_dom"/>
</dbReference>
<evidence type="ECO:0000256" key="1">
    <source>
        <dbReference type="ARBA" id="ARBA00022491"/>
    </source>
</evidence>
<dbReference type="Proteomes" id="UP000479114">
    <property type="component" value="Chromosome"/>
</dbReference>
<gene>
    <name evidence="7" type="ORF">GZH47_28440</name>
</gene>
<dbReference type="SUPFAM" id="SSF55136">
    <property type="entry name" value="Probable bacterial effector-binding domain"/>
    <property type="match status" value="1"/>
</dbReference>
<keyword evidence="5" id="KW-0175">Coiled coil</keyword>
<dbReference type="PANTHER" id="PTHR30204:SF69">
    <property type="entry name" value="MERR-FAMILY TRANSCRIPTIONAL REGULATOR"/>
    <property type="match status" value="1"/>
</dbReference>
<evidence type="ECO:0000313" key="8">
    <source>
        <dbReference type="Proteomes" id="UP000479114"/>
    </source>
</evidence>
<dbReference type="InterPro" id="IPR011256">
    <property type="entry name" value="Reg_factor_effector_dom_sf"/>
</dbReference>
<evidence type="ECO:0000256" key="2">
    <source>
        <dbReference type="ARBA" id="ARBA00023015"/>
    </source>
</evidence>
<keyword evidence="1" id="KW-0678">Repressor</keyword>
<proteinExistence type="predicted"/>
<feature type="coiled-coil region" evidence="5">
    <location>
        <begin position="81"/>
        <end position="115"/>
    </location>
</feature>
<evidence type="ECO:0000313" key="7">
    <source>
        <dbReference type="EMBL" id="QHW34334.1"/>
    </source>
</evidence>
<protein>
    <submittedName>
        <fullName evidence="7">MerR family transcriptional regulator</fullName>
    </submittedName>
</protein>
<keyword evidence="3" id="KW-0238">DNA-binding</keyword>
<evidence type="ECO:0000256" key="5">
    <source>
        <dbReference type="SAM" id="Coils"/>
    </source>
</evidence>
<organism evidence="7 8">
    <name type="scientific">Paenibacillus rhizovicinus</name>
    <dbReference type="NCBI Taxonomy" id="2704463"/>
    <lineage>
        <taxon>Bacteria</taxon>
        <taxon>Bacillati</taxon>
        <taxon>Bacillota</taxon>
        <taxon>Bacilli</taxon>
        <taxon>Bacillales</taxon>
        <taxon>Paenibacillaceae</taxon>
        <taxon>Paenibacillus</taxon>
    </lineage>
</organism>
<dbReference type="GO" id="GO:0003700">
    <property type="term" value="F:DNA-binding transcription factor activity"/>
    <property type="evidence" value="ECO:0007669"/>
    <property type="project" value="InterPro"/>
</dbReference>
<name>A0A6C0P736_9BACL</name>
<dbReference type="RefSeq" id="WP_162644326.1">
    <property type="nucleotide sequence ID" value="NZ_CP048286.1"/>
</dbReference>
<dbReference type="InterPro" id="IPR009061">
    <property type="entry name" value="DNA-bd_dom_put_sf"/>
</dbReference>
<dbReference type="AlphaFoldDB" id="A0A6C0P736"/>
<dbReference type="SMART" id="SM00422">
    <property type="entry name" value="HTH_MERR"/>
    <property type="match status" value="1"/>
</dbReference>
<accession>A0A6C0P736</accession>
<keyword evidence="2" id="KW-0805">Transcription regulation</keyword>
<dbReference type="Gene3D" id="3.20.80.10">
    <property type="entry name" value="Regulatory factor, effector binding domain"/>
    <property type="match status" value="1"/>
</dbReference>
<dbReference type="InterPro" id="IPR047057">
    <property type="entry name" value="MerR_fam"/>
</dbReference>
<dbReference type="Pfam" id="PF13411">
    <property type="entry name" value="MerR_1"/>
    <property type="match status" value="1"/>
</dbReference>
<evidence type="ECO:0000256" key="3">
    <source>
        <dbReference type="ARBA" id="ARBA00023125"/>
    </source>
</evidence>
<dbReference type="KEGG" id="prz:GZH47_28440"/>
<dbReference type="PANTHER" id="PTHR30204">
    <property type="entry name" value="REDOX-CYCLING DRUG-SENSING TRANSCRIPTIONAL ACTIVATOR SOXR"/>
    <property type="match status" value="1"/>
</dbReference>
<reference evidence="7 8" key="1">
    <citation type="submission" date="2020-02" db="EMBL/GenBank/DDBJ databases">
        <title>Paenibacillus sp. nov., isolated from rhizosphere soil of tomato.</title>
        <authorList>
            <person name="Weon H.-Y."/>
            <person name="Lee S.A."/>
        </authorList>
    </citation>
    <scope>NUCLEOTIDE SEQUENCE [LARGE SCALE GENOMIC DNA]</scope>
    <source>
        <strain evidence="7 8">14171R-81</strain>
    </source>
</reference>
<dbReference type="PROSITE" id="PS50937">
    <property type="entry name" value="HTH_MERR_2"/>
    <property type="match status" value="1"/>
</dbReference>
<sequence length="285" mass="32656">MKERLSISEMAQLRGISAETLRHYDRIGLFNPQFVDPQTGYRYYSIFQYEVLGTIKELRQLGMTTTEIKQYFSERNIRNSAELLAAKHAELVRKLEELTALEENVRDKLTFLQEILSEEDRSAIMFRMIERRRLFTLHQQINSNLELCYGVLGLENRLTETAPILASNRLGVLLSRDSLEAGRFESPSTIFVVAKRATAVQKSNLIVVPAGMFACIRYYGELWNRSDSLAALLGELERQGFEMTGDALQIMQVDITITDNPSEVMFEIQVPVRKRAESQSRFGDA</sequence>
<evidence type="ECO:0000259" key="6">
    <source>
        <dbReference type="PROSITE" id="PS50937"/>
    </source>
</evidence>
<keyword evidence="8" id="KW-1185">Reference proteome</keyword>
<dbReference type="GO" id="GO:0003677">
    <property type="term" value="F:DNA binding"/>
    <property type="evidence" value="ECO:0007669"/>
    <property type="project" value="UniProtKB-KW"/>
</dbReference>
<dbReference type="SUPFAM" id="SSF46955">
    <property type="entry name" value="Putative DNA-binding domain"/>
    <property type="match status" value="1"/>
</dbReference>
<feature type="domain" description="HTH merR-type" evidence="6">
    <location>
        <begin position="4"/>
        <end position="74"/>
    </location>
</feature>
<dbReference type="EMBL" id="CP048286">
    <property type="protein sequence ID" value="QHW34334.1"/>
    <property type="molecule type" value="Genomic_DNA"/>
</dbReference>
<dbReference type="Gene3D" id="1.10.1660.10">
    <property type="match status" value="1"/>
</dbReference>
<evidence type="ECO:0000256" key="4">
    <source>
        <dbReference type="ARBA" id="ARBA00023163"/>
    </source>
</evidence>